<evidence type="ECO:0000256" key="1">
    <source>
        <dbReference type="ARBA" id="ARBA00010098"/>
    </source>
</evidence>
<evidence type="ECO:0000256" key="2">
    <source>
        <dbReference type="SAM" id="MobiDB-lite"/>
    </source>
</evidence>
<evidence type="ECO:0008006" key="5">
    <source>
        <dbReference type="Google" id="ProtNLM"/>
    </source>
</evidence>
<keyword evidence="4" id="KW-1185">Reference proteome</keyword>
<feature type="region of interest" description="Disordered" evidence="2">
    <location>
        <begin position="765"/>
        <end position="790"/>
    </location>
</feature>
<dbReference type="InterPro" id="IPR007991">
    <property type="entry name" value="RNA_pol_I_trans_ini_fac_RRN3"/>
</dbReference>
<sequence>MAKGPASAAGRGRVNDNKPTDNTDIVSTRTSIRRKIVDSITGNDETAGIGLSTPSGSTGSLVAGVARLAASEKDAAVPISIPSTLTTWGGSGVGQMSAVFVVRFGDGSEERIDAKTVADNIATSSVTVAAASAARVVQAILGGSSISGRNTPAKSNSSSSFTNANTSTNTNTNTNVNTAGIAWLSGVAAGGVRGAYSLTADALAVWLRALALCVSSLASPTARPVVDAVLRLNRWFDLDALHPNLPLEHKLLLENMVSANAALVHPVVTALVKCFRNGWLFSNILYFTARNPKDSQAAISMKFDRIHIVLASVIRLIPSGLHFMLPILRDNFPHKSNDTLDNLWYLRNLIRIAEYAPVLRNSVWALAIDRVIQIDVEIQTALDDLDEEDFNQVLAHCFDIEEKNIHDPLTLMSPKTFASAGRVGAIPDELHLDDNDDIFGGNFGDTVSDSKSENDDDDDEGNDNHEDDDDSDDDGSDNSDEFENDPSVVVSDFREMSGKLDSMLHYLMTQISRIFSSTATTMTKNANNNKNNSTDNETALEFFSILLEIFERTVLPTHRCKYVQFLYFHACSLSPMATESFLVLLAQKTFDTTCPTIIRVAASAYLSSFVARAKFVETEAVLYCLKMLNGWAVEYVEAANESRGGRGVIRPISNTYTGASAVGVEGGKANASFYSVVQAILYIFCFRWKEIVAAGDRGAGLGGGEVVGGAEYGRLPVEMAGFEKLVQSKFMPLKVCTKSVVTEFARITHKLDMLYCYAHLQQRSPSQQQPPQKPQVGLLPVPSPSTQSQSILKNAKKISNLTTAISISPRPPSTAPQDISTTSPLTPTTTKGMMAMSYQAETYLDEEDEIWGSQPQASTADRLTQQQQQIQMQSLDIASLEAFFPFDPCHLVMSKKIVEAAYMEWSTDDDHDNGSRSEEDDVGGGIENGDIDFISSSFDHQMSISADY</sequence>
<dbReference type="EMBL" id="JADGJH010000183">
    <property type="protein sequence ID" value="KAJ3134705.1"/>
    <property type="molecule type" value="Genomic_DNA"/>
</dbReference>
<dbReference type="PANTHER" id="PTHR12790">
    <property type="entry name" value="TRANSCRIPTION INITIATION FACTOR IA RRN3"/>
    <property type="match status" value="1"/>
</dbReference>
<name>A0AAD5T9I5_9FUNG</name>
<dbReference type="GO" id="GO:0006361">
    <property type="term" value="P:transcription initiation at RNA polymerase I promoter"/>
    <property type="evidence" value="ECO:0007669"/>
    <property type="project" value="InterPro"/>
</dbReference>
<feature type="region of interest" description="Disordered" evidence="2">
    <location>
        <begin position="803"/>
        <end position="831"/>
    </location>
</feature>
<evidence type="ECO:0000313" key="3">
    <source>
        <dbReference type="EMBL" id="KAJ3134705.1"/>
    </source>
</evidence>
<dbReference type="Proteomes" id="UP001211907">
    <property type="component" value="Unassembled WGS sequence"/>
</dbReference>
<comment type="caution">
    <text evidence="3">The sequence shown here is derived from an EMBL/GenBank/DDBJ whole genome shotgun (WGS) entry which is preliminary data.</text>
</comment>
<feature type="compositionally biased region" description="Low complexity" evidence="2">
    <location>
        <begin position="765"/>
        <end position="780"/>
    </location>
</feature>
<gene>
    <name evidence="3" type="ORF">HK100_003349</name>
</gene>
<feature type="region of interest" description="Disordered" evidence="2">
    <location>
        <begin position="442"/>
        <end position="488"/>
    </location>
</feature>
<feature type="compositionally biased region" description="Acidic residues" evidence="2">
    <location>
        <begin position="454"/>
        <end position="484"/>
    </location>
</feature>
<feature type="region of interest" description="Disordered" evidence="2">
    <location>
        <begin position="148"/>
        <end position="172"/>
    </location>
</feature>
<proteinExistence type="inferred from homology"/>
<feature type="compositionally biased region" description="Low complexity" evidence="2">
    <location>
        <begin position="150"/>
        <end position="172"/>
    </location>
</feature>
<evidence type="ECO:0000313" key="4">
    <source>
        <dbReference type="Proteomes" id="UP001211907"/>
    </source>
</evidence>
<dbReference type="GO" id="GO:0001042">
    <property type="term" value="F:RNA polymerase I core binding"/>
    <property type="evidence" value="ECO:0007669"/>
    <property type="project" value="TreeGrafter"/>
</dbReference>
<feature type="compositionally biased region" description="Low complexity" evidence="2">
    <location>
        <begin position="820"/>
        <end position="830"/>
    </location>
</feature>
<feature type="region of interest" description="Disordered" evidence="2">
    <location>
        <begin position="907"/>
        <end position="930"/>
    </location>
</feature>
<reference evidence="3" key="1">
    <citation type="submission" date="2020-05" db="EMBL/GenBank/DDBJ databases">
        <title>Phylogenomic resolution of chytrid fungi.</title>
        <authorList>
            <person name="Stajich J.E."/>
            <person name="Amses K."/>
            <person name="Simmons R."/>
            <person name="Seto K."/>
            <person name="Myers J."/>
            <person name="Bonds A."/>
            <person name="Quandt C.A."/>
            <person name="Barry K."/>
            <person name="Liu P."/>
            <person name="Grigoriev I."/>
            <person name="Longcore J.E."/>
            <person name="James T.Y."/>
        </authorList>
    </citation>
    <scope>NUCLEOTIDE SEQUENCE</scope>
    <source>
        <strain evidence="3">JEL0513</strain>
    </source>
</reference>
<dbReference type="GO" id="GO:0005634">
    <property type="term" value="C:nucleus"/>
    <property type="evidence" value="ECO:0007669"/>
    <property type="project" value="TreeGrafter"/>
</dbReference>
<protein>
    <recommendedName>
        <fullName evidence="5">RNA polymerase I-specific transcription initiation factor RRN3</fullName>
    </recommendedName>
</protein>
<dbReference type="PANTHER" id="PTHR12790:SF0">
    <property type="entry name" value="RNA POLYMERASE I-SPECIFIC TRANSCRIPTION INITIATION FACTOR RRN3-RELATED"/>
    <property type="match status" value="1"/>
</dbReference>
<feature type="region of interest" description="Disordered" evidence="2">
    <location>
        <begin position="1"/>
        <end position="29"/>
    </location>
</feature>
<organism evidence="3 4">
    <name type="scientific">Physocladia obscura</name>
    <dbReference type="NCBI Taxonomy" id="109957"/>
    <lineage>
        <taxon>Eukaryota</taxon>
        <taxon>Fungi</taxon>
        <taxon>Fungi incertae sedis</taxon>
        <taxon>Chytridiomycota</taxon>
        <taxon>Chytridiomycota incertae sedis</taxon>
        <taxon>Chytridiomycetes</taxon>
        <taxon>Chytridiales</taxon>
        <taxon>Chytriomycetaceae</taxon>
        <taxon>Physocladia</taxon>
    </lineage>
</organism>
<comment type="similarity">
    <text evidence="1">Belongs to the RRN3 family.</text>
</comment>
<accession>A0AAD5T9I5</accession>
<dbReference type="Pfam" id="PF05327">
    <property type="entry name" value="RRN3"/>
    <property type="match status" value="1"/>
</dbReference>
<dbReference type="GO" id="GO:0001181">
    <property type="term" value="F:RNA polymerase I general transcription initiation factor activity"/>
    <property type="evidence" value="ECO:0007669"/>
    <property type="project" value="InterPro"/>
</dbReference>
<dbReference type="AlphaFoldDB" id="A0AAD5T9I5"/>